<proteinExistence type="predicted"/>
<protein>
    <submittedName>
        <fullName evidence="2">Membrane protein</fullName>
    </submittedName>
</protein>
<dbReference type="NCBIfam" id="NF033437">
    <property type="entry name" value="YpdK"/>
    <property type="match status" value="1"/>
</dbReference>
<dbReference type="KEGG" id="cen:LH86_20675"/>
<accession>A0A089Q1L6</accession>
<dbReference type="KEGG" id="cnt:JT31_18785"/>
<keyword evidence="1" id="KW-1133">Transmembrane helix</keyword>
<evidence type="ECO:0000313" key="5">
    <source>
        <dbReference type="Proteomes" id="UP000029516"/>
    </source>
</evidence>
<dbReference type="EMBL" id="CP009451">
    <property type="protein sequence ID" value="AIR06582.1"/>
    <property type="molecule type" value="Genomic_DNA"/>
</dbReference>
<feature type="transmembrane region" description="Helical" evidence="1">
    <location>
        <begin position="12"/>
        <end position="32"/>
    </location>
</feature>
<accession>A0A089UPF3</accession>
<dbReference type="Proteomes" id="UP000029481">
    <property type="component" value="Chromosome"/>
</dbReference>
<evidence type="ECO:0000313" key="2">
    <source>
        <dbReference type="EMBL" id="AIR06582.1"/>
    </source>
</evidence>
<dbReference type="EMBL" id="CP009458">
    <property type="protein sequence ID" value="AIR63265.1"/>
    <property type="molecule type" value="Genomic_DNA"/>
</dbReference>
<dbReference type="RefSeq" id="WP_034809579.1">
    <property type="nucleotide sequence ID" value="NZ_CP009451.1"/>
</dbReference>
<keyword evidence="1" id="KW-0812">Transmembrane</keyword>
<keyword evidence="4" id="KW-1185">Reference proteome</keyword>
<evidence type="ECO:0000313" key="3">
    <source>
        <dbReference type="EMBL" id="AIR63265.1"/>
    </source>
</evidence>
<evidence type="ECO:0000313" key="4">
    <source>
        <dbReference type="Proteomes" id="UP000029481"/>
    </source>
</evidence>
<dbReference type="AlphaFoldDB" id="A0A089Q1L6"/>
<sequence length="33" mass="3826">MRVSAERCEVKYFLMGISVIVVLWAGTFFLMVE</sequence>
<accession>A0A089UXE0</accession>
<dbReference type="InterPro" id="IPR047846">
    <property type="entry name" value="YpdK"/>
</dbReference>
<reference evidence="3 5" key="2">
    <citation type="submission" date="2014-09" db="EMBL/GenBank/DDBJ databases">
        <authorList>
            <person name="Chan K.-G."/>
        </authorList>
    </citation>
    <scope>NUCLEOTIDE SEQUENCE [LARGE SCALE GENOMIC DNA]</scope>
    <source>
        <strain evidence="3 5">M006</strain>
    </source>
</reference>
<keyword evidence="1" id="KW-0472">Membrane</keyword>
<name>A0A089Q1L6_9ENTR</name>
<organism evidence="2 4">
    <name type="scientific">Cedecea neteri</name>
    <dbReference type="NCBI Taxonomy" id="158822"/>
    <lineage>
        <taxon>Bacteria</taxon>
        <taxon>Pseudomonadati</taxon>
        <taxon>Pseudomonadota</taxon>
        <taxon>Gammaproteobacteria</taxon>
        <taxon>Enterobacterales</taxon>
        <taxon>Enterobacteriaceae</taxon>
        <taxon>Cedecea</taxon>
    </lineage>
</organism>
<dbReference type="GO" id="GO:0016020">
    <property type="term" value="C:membrane"/>
    <property type="evidence" value="ECO:0007669"/>
    <property type="project" value="InterPro"/>
</dbReference>
<reference evidence="2 4" key="1">
    <citation type="submission" date="2014-09" db="EMBL/GenBank/DDBJ databases">
        <title>Cedecea neteri SSMD04 Genome Sequencing.</title>
        <authorList>
            <person name="Tan J.-Y."/>
        </authorList>
    </citation>
    <scope>NUCLEOTIDE SEQUENCE [LARGE SCALE GENOMIC DNA]</scope>
    <source>
        <strain evidence="2 4">SSMD04</strain>
    </source>
</reference>
<gene>
    <name evidence="2" type="ORF">JT31_18785</name>
    <name evidence="3" type="ORF">LH23_22140</name>
</gene>
<evidence type="ECO:0000256" key="1">
    <source>
        <dbReference type="SAM" id="Phobius"/>
    </source>
</evidence>
<dbReference type="Proteomes" id="UP000029516">
    <property type="component" value="Chromosome"/>
</dbReference>
<dbReference type="KEGG" id="cem:LH23_22140"/>